<name>A0ABU2TC81_9ACTN</name>
<comment type="caution">
    <text evidence="1">The sequence shown here is derived from an EMBL/GenBank/DDBJ whole genome shotgun (WGS) entry which is preliminary data.</text>
</comment>
<protein>
    <recommendedName>
        <fullName evidence="3">Secreted protein</fullName>
    </recommendedName>
</protein>
<dbReference type="EMBL" id="JAVRFE010000032">
    <property type="protein sequence ID" value="MDT0458555.1"/>
    <property type="molecule type" value="Genomic_DNA"/>
</dbReference>
<gene>
    <name evidence="1" type="ORF">RM550_22940</name>
</gene>
<organism evidence="1 2">
    <name type="scientific">Streptomyces mooreae</name>
    <dbReference type="NCBI Taxonomy" id="3075523"/>
    <lineage>
        <taxon>Bacteria</taxon>
        <taxon>Bacillati</taxon>
        <taxon>Actinomycetota</taxon>
        <taxon>Actinomycetes</taxon>
        <taxon>Kitasatosporales</taxon>
        <taxon>Streptomycetaceae</taxon>
        <taxon>Streptomyces</taxon>
    </lineage>
</organism>
<keyword evidence="2" id="KW-1185">Reference proteome</keyword>
<dbReference type="Proteomes" id="UP001180551">
    <property type="component" value="Unassembled WGS sequence"/>
</dbReference>
<evidence type="ECO:0008006" key="3">
    <source>
        <dbReference type="Google" id="ProtNLM"/>
    </source>
</evidence>
<dbReference type="RefSeq" id="WP_311625635.1">
    <property type="nucleotide sequence ID" value="NZ_JAVRFE010000032.1"/>
</dbReference>
<sequence>MTEFTTALVAGLIGLVGTMAGGAATAWAAKISAHKNAEAVRRQVQDQAESEHAHWLRQQRLAAYEGFLDAWDECTHRRTELTRPVDDSAHDALRGELSRSASRMMERARRISLLGPEEVSLAAEAISRATQENIEKEDKYGQYVKSALLQAREHERQIRELSPPAQSDDLKEVLRHADDLERLQGLYSVEQLDGIVGQAERSVNEMEELRQRMAAFAEFGRDFNDRAESFLQDFRRNIEVAESSRTGFAQTVRKAIATPH</sequence>
<proteinExistence type="predicted"/>
<evidence type="ECO:0000313" key="2">
    <source>
        <dbReference type="Proteomes" id="UP001180551"/>
    </source>
</evidence>
<accession>A0ABU2TC81</accession>
<evidence type="ECO:0000313" key="1">
    <source>
        <dbReference type="EMBL" id="MDT0458555.1"/>
    </source>
</evidence>
<reference evidence="1" key="1">
    <citation type="submission" date="2024-05" db="EMBL/GenBank/DDBJ databases">
        <title>30 novel species of actinomycetes from the DSMZ collection.</title>
        <authorList>
            <person name="Nouioui I."/>
        </authorList>
    </citation>
    <scope>NUCLEOTIDE SEQUENCE</scope>
    <source>
        <strain evidence="1">DSM 41527</strain>
    </source>
</reference>